<dbReference type="RefSeq" id="WP_117284939.1">
    <property type="nucleotide sequence ID" value="NZ_JAMTCE010000007.1"/>
</dbReference>
<accession>A0A3N0AU79</accession>
<gene>
    <name evidence="3" type="ORF">DMP10_06015</name>
</gene>
<evidence type="ECO:0000256" key="1">
    <source>
        <dbReference type="SAM" id="MobiDB-lite"/>
    </source>
</evidence>
<feature type="region of interest" description="Disordered" evidence="1">
    <location>
        <begin position="127"/>
        <end position="152"/>
    </location>
</feature>
<feature type="transmembrane region" description="Helical" evidence="2">
    <location>
        <begin position="97"/>
        <end position="116"/>
    </location>
</feature>
<dbReference type="Proteomes" id="UP000278327">
    <property type="component" value="Unassembled WGS sequence"/>
</dbReference>
<feature type="region of interest" description="Disordered" evidence="1">
    <location>
        <begin position="1"/>
        <end position="91"/>
    </location>
</feature>
<keyword evidence="2" id="KW-0812">Transmembrane</keyword>
<proteinExistence type="predicted"/>
<reference evidence="3 4" key="1">
    <citation type="journal article" date="2019" name="Microbiol. Resour. Announc.">
        <title>Draft Genome Sequences of Type Strains of Gordonibacter faecihominis, Paraeggerthella hongkongensis, Parvibacter caecicola,Slackia equolifaciens, Slackia faecicanis, and Slackia isoflavoniconvertens.</title>
        <authorList>
            <person name="Danylec N."/>
            <person name="Stoll D.A."/>
            <person name="Dotsch A."/>
            <person name="Huch M."/>
        </authorList>
    </citation>
    <scope>NUCLEOTIDE SEQUENCE [LARGE SCALE GENOMIC DNA]</scope>
    <source>
        <strain evidence="3 4">DSM 18785</strain>
    </source>
</reference>
<name>A0A3N0AU79_9ACTN</name>
<evidence type="ECO:0000256" key="2">
    <source>
        <dbReference type="SAM" id="Phobius"/>
    </source>
</evidence>
<sequence>MEETRCASALEEHENSRETDSASDERGRTMSEHEHNEHEQDREGRTHHETFAERDPLAAEEPDVLESSASDPEFPAMQEFEVDRGGPKANTRKHPGLIWIIIAIVAVIGLVIAFAANGDWMNPTQAEKVQQTEFEEQTVPEDLGANENPEAA</sequence>
<evidence type="ECO:0000313" key="4">
    <source>
        <dbReference type="Proteomes" id="UP000278327"/>
    </source>
</evidence>
<evidence type="ECO:0000313" key="3">
    <source>
        <dbReference type="EMBL" id="RNL38170.1"/>
    </source>
</evidence>
<keyword evidence="2" id="KW-1133">Transmembrane helix</keyword>
<organism evidence="3 4">
    <name type="scientific">Adlercreutzia equolifaciens subsp. celatus DSM 18785</name>
    <dbReference type="NCBI Taxonomy" id="1121021"/>
    <lineage>
        <taxon>Bacteria</taxon>
        <taxon>Bacillati</taxon>
        <taxon>Actinomycetota</taxon>
        <taxon>Coriobacteriia</taxon>
        <taxon>Eggerthellales</taxon>
        <taxon>Eggerthellaceae</taxon>
        <taxon>Adlercreutzia</taxon>
    </lineage>
</organism>
<dbReference type="EMBL" id="QICA01000008">
    <property type="protein sequence ID" value="RNL38170.1"/>
    <property type="molecule type" value="Genomic_DNA"/>
</dbReference>
<protein>
    <submittedName>
        <fullName evidence="3">Uncharacterized protein</fullName>
    </submittedName>
</protein>
<comment type="caution">
    <text evidence="3">The sequence shown here is derived from an EMBL/GenBank/DDBJ whole genome shotgun (WGS) entry which is preliminary data.</text>
</comment>
<feature type="compositionally biased region" description="Basic and acidic residues" evidence="1">
    <location>
        <begin position="10"/>
        <end position="57"/>
    </location>
</feature>
<keyword evidence="4" id="KW-1185">Reference proteome</keyword>
<dbReference type="AlphaFoldDB" id="A0A3N0AU79"/>
<keyword evidence="2" id="KW-0472">Membrane</keyword>